<dbReference type="GO" id="GO:0060271">
    <property type="term" value="P:cilium assembly"/>
    <property type="evidence" value="ECO:0007669"/>
    <property type="project" value="InterPro"/>
</dbReference>
<dbReference type="AlphaFoldDB" id="A0A8J4WZA9"/>
<dbReference type="InterPro" id="IPR028790">
    <property type="entry name" value="MKKS"/>
</dbReference>
<dbReference type="GO" id="GO:0005634">
    <property type="term" value="C:nucleus"/>
    <property type="evidence" value="ECO:0007669"/>
    <property type="project" value="TreeGrafter"/>
</dbReference>
<proteinExistence type="predicted"/>
<comment type="caution">
    <text evidence="1">The sequence shown here is derived from an EMBL/GenBank/DDBJ whole genome shotgun (WGS) entry which is preliminary data.</text>
</comment>
<dbReference type="PANTHER" id="PTHR46787">
    <property type="entry name" value="SYNDROMES PUTATIVE CHAPERONIN-RELATED"/>
    <property type="match status" value="1"/>
</dbReference>
<dbReference type="OrthoDB" id="528704at2759"/>
<dbReference type="GO" id="GO:0032502">
    <property type="term" value="P:developmental process"/>
    <property type="evidence" value="ECO:0007669"/>
    <property type="project" value="TreeGrafter"/>
</dbReference>
<protein>
    <submittedName>
        <fullName evidence="1">McKusick-Kaufman/Bardet-Biedl syndromes putative chaperonin isoform X2</fullName>
    </submittedName>
</protein>
<sequence>MDLTHAHCWVTEADALSQTTTLHLCSCGLVNEEAALEKIFLNTPHKTAYRFFLPAAVTSDVQQPGLLDSFTAKLNALNVAVETANIVLNASYIIRDVN</sequence>
<reference evidence="1" key="1">
    <citation type="submission" date="2020-07" db="EMBL/GenBank/DDBJ databases">
        <title>Clarias magur genome sequencing, assembly and annotation.</title>
        <authorList>
            <person name="Kushwaha B."/>
            <person name="Kumar R."/>
            <person name="Das P."/>
            <person name="Joshi C.G."/>
            <person name="Kumar D."/>
            <person name="Nagpure N.S."/>
            <person name="Pandey M."/>
            <person name="Agarwal S."/>
            <person name="Srivastava S."/>
            <person name="Singh M."/>
            <person name="Sahoo L."/>
            <person name="Jayasankar P."/>
            <person name="Meher P.K."/>
            <person name="Koringa P.G."/>
            <person name="Iquebal M.A."/>
            <person name="Das S.P."/>
            <person name="Bit A."/>
            <person name="Patnaik S."/>
            <person name="Patel N."/>
            <person name="Shah T.M."/>
            <person name="Hinsu A."/>
            <person name="Jena J.K."/>
        </authorList>
    </citation>
    <scope>NUCLEOTIDE SEQUENCE</scope>
    <source>
        <strain evidence="1">CIFAMagur01</strain>
        <tissue evidence="1">Testis</tissue>
    </source>
</reference>
<evidence type="ECO:0000313" key="1">
    <source>
        <dbReference type="EMBL" id="KAF5897737.1"/>
    </source>
</evidence>
<name>A0A8J4WZA9_CLAMG</name>
<dbReference type="GO" id="GO:0006457">
    <property type="term" value="P:protein folding"/>
    <property type="evidence" value="ECO:0007669"/>
    <property type="project" value="InterPro"/>
</dbReference>
<organism evidence="1 2">
    <name type="scientific">Clarias magur</name>
    <name type="common">Asian catfish</name>
    <name type="synonym">Macropteronotus magur</name>
    <dbReference type="NCBI Taxonomy" id="1594786"/>
    <lineage>
        <taxon>Eukaryota</taxon>
        <taxon>Metazoa</taxon>
        <taxon>Chordata</taxon>
        <taxon>Craniata</taxon>
        <taxon>Vertebrata</taxon>
        <taxon>Euteleostomi</taxon>
        <taxon>Actinopterygii</taxon>
        <taxon>Neopterygii</taxon>
        <taxon>Teleostei</taxon>
        <taxon>Ostariophysi</taxon>
        <taxon>Siluriformes</taxon>
        <taxon>Clariidae</taxon>
        <taxon>Clarias</taxon>
    </lineage>
</organism>
<evidence type="ECO:0000313" key="2">
    <source>
        <dbReference type="Proteomes" id="UP000727407"/>
    </source>
</evidence>
<dbReference type="GO" id="GO:0051131">
    <property type="term" value="P:chaperone-mediated protein complex assembly"/>
    <property type="evidence" value="ECO:0007669"/>
    <property type="project" value="TreeGrafter"/>
</dbReference>
<dbReference type="Proteomes" id="UP000727407">
    <property type="component" value="Unassembled WGS sequence"/>
</dbReference>
<accession>A0A8J4WZA9</accession>
<gene>
    <name evidence="1" type="primary">mkks</name>
    <name evidence="1" type="ORF">DAT39_012550</name>
</gene>
<dbReference type="EMBL" id="QNUK01000223">
    <property type="protein sequence ID" value="KAF5897737.1"/>
    <property type="molecule type" value="Genomic_DNA"/>
</dbReference>
<dbReference type="GO" id="GO:0051082">
    <property type="term" value="F:unfolded protein binding"/>
    <property type="evidence" value="ECO:0007669"/>
    <property type="project" value="InterPro"/>
</dbReference>
<keyword evidence="2" id="KW-1185">Reference proteome</keyword>
<dbReference type="GO" id="GO:1902636">
    <property type="term" value="C:kinociliary basal body"/>
    <property type="evidence" value="ECO:0007669"/>
    <property type="project" value="TreeGrafter"/>
</dbReference>
<dbReference type="PANTHER" id="PTHR46787:SF1">
    <property type="entry name" value="MOLECULAR CHAPERONE MKKS"/>
    <property type="match status" value="1"/>
</dbReference>
<dbReference type="GO" id="GO:0005737">
    <property type="term" value="C:cytoplasm"/>
    <property type="evidence" value="ECO:0007669"/>
    <property type="project" value="TreeGrafter"/>
</dbReference>